<dbReference type="SUPFAM" id="SSF52833">
    <property type="entry name" value="Thioredoxin-like"/>
    <property type="match status" value="1"/>
</dbReference>
<evidence type="ECO:0000256" key="1">
    <source>
        <dbReference type="ARBA" id="ARBA00004196"/>
    </source>
</evidence>
<feature type="chain" id="PRO_5037645694" evidence="6">
    <location>
        <begin position="22"/>
        <end position="284"/>
    </location>
</feature>
<feature type="domain" description="Thioredoxin" evidence="7">
    <location>
        <begin position="146"/>
        <end position="283"/>
    </location>
</feature>
<dbReference type="CDD" id="cd02966">
    <property type="entry name" value="TlpA_like_family"/>
    <property type="match status" value="1"/>
</dbReference>
<evidence type="ECO:0000256" key="6">
    <source>
        <dbReference type="SAM" id="SignalP"/>
    </source>
</evidence>
<dbReference type="GO" id="GO:0017004">
    <property type="term" value="P:cytochrome complex assembly"/>
    <property type="evidence" value="ECO:0007669"/>
    <property type="project" value="UniProtKB-KW"/>
</dbReference>
<dbReference type="InterPro" id="IPR036249">
    <property type="entry name" value="Thioredoxin-like_sf"/>
</dbReference>
<comment type="caution">
    <text evidence="8">The sequence shown here is derived from an EMBL/GenBank/DDBJ whole genome shotgun (WGS) entry which is preliminary data.</text>
</comment>
<gene>
    <name evidence="8" type="ORF">HYR64_04550</name>
</gene>
<protein>
    <submittedName>
        <fullName evidence="8">TlpA family protein disulfide reductase</fullName>
    </submittedName>
</protein>
<evidence type="ECO:0000256" key="5">
    <source>
        <dbReference type="ARBA" id="ARBA00023284"/>
    </source>
</evidence>
<comment type="subcellular location">
    <subcellularLocation>
        <location evidence="1">Cell envelope</location>
    </subcellularLocation>
</comment>
<dbReference type="EMBL" id="JACOSL010000029">
    <property type="protein sequence ID" value="MBI1756361.1"/>
    <property type="molecule type" value="Genomic_DNA"/>
</dbReference>
<reference evidence="8" key="1">
    <citation type="submission" date="2020-07" db="EMBL/GenBank/DDBJ databases">
        <title>Huge and variable diversity of episymbiotic CPR bacteria and DPANN archaea in groundwater ecosystems.</title>
        <authorList>
            <person name="He C.Y."/>
            <person name="Keren R."/>
            <person name="Whittaker M."/>
            <person name="Farag I.F."/>
            <person name="Doudna J."/>
            <person name="Cate J.H.D."/>
            <person name="Banfield J.F."/>
        </authorList>
    </citation>
    <scope>NUCLEOTIDE SEQUENCE</scope>
    <source>
        <strain evidence="8">NC_groundwater_17_Pr7_B-0.1um_64_12</strain>
    </source>
</reference>
<dbReference type="Gene3D" id="3.40.30.10">
    <property type="entry name" value="Glutaredoxin"/>
    <property type="match status" value="1"/>
</dbReference>
<dbReference type="GO" id="GO:0030313">
    <property type="term" value="C:cell envelope"/>
    <property type="evidence" value="ECO:0007669"/>
    <property type="project" value="UniProtKB-SubCell"/>
</dbReference>
<organism evidence="8 9">
    <name type="scientific">Fimbriimonas ginsengisoli</name>
    <dbReference type="NCBI Taxonomy" id="1005039"/>
    <lineage>
        <taxon>Bacteria</taxon>
        <taxon>Bacillati</taxon>
        <taxon>Armatimonadota</taxon>
        <taxon>Fimbriimonadia</taxon>
        <taxon>Fimbriimonadales</taxon>
        <taxon>Fimbriimonadaceae</taxon>
        <taxon>Fimbriimonas</taxon>
    </lineage>
</organism>
<dbReference type="PANTHER" id="PTHR42852">
    <property type="entry name" value="THIOL:DISULFIDE INTERCHANGE PROTEIN DSBE"/>
    <property type="match status" value="1"/>
</dbReference>
<evidence type="ECO:0000256" key="2">
    <source>
        <dbReference type="ARBA" id="ARBA00022748"/>
    </source>
</evidence>
<keyword evidence="3" id="KW-0735">Signal-anchor</keyword>
<evidence type="ECO:0000313" key="9">
    <source>
        <dbReference type="Proteomes" id="UP000727962"/>
    </source>
</evidence>
<dbReference type="PROSITE" id="PS00194">
    <property type="entry name" value="THIOREDOXIN_1"/>
    <property type="match status" value="1"/>
</dbReference>
<evidence type="ECO:0000259" key="7">
    <source>
        <dbReference type="PROSITE" id="PS51352"/>
    </source>
</evidence>
<dbReference type="GO" id="GO:0016491">
    <property type="term" value="F:oxidoreductase activity"/>
    <property type="evidence" value="ECO:0007669"/>
    <property type="project" value="InterPro"/>
</dbReference>
<dbReference type="GO" id="GO:0016209">
    <property type="term" value="F:antioxidant activity"/>
    <property type="evidence" value="ECO:0007669"/>
    <property type="project" value="InterPro"/>
</dbReference>
<accession>A0A931PW77</accession>
<evidence type="ECO:0000313" key="8">
    <source>
        <dbReference type="EMBL" id="MBI1756361.1"/>
    </source>
</evidence>
<dbReference type="InterPro" id="IPR050553">
    <property type="entry name" value="Thioredoxin_ResA/DsbE_sf"/>
</dbReference>
<evidence type="ECO:0000256" key="4">
    <source>
        <dbReference type="ARBA" id="ARBA00023157"/>
    </source>
</evidence>
<dbReference type="Proteomes" id="UP000727962">
    <property type="component" value="Unassembled WGS sequence"/>
</dbReference>
<keyword evidence="2" id="KW-0201">Cytochrome c-type biogenesis</keyword>
<keyword evidence="4" id="KW-1015">Disulfide bond</keyword>
<dbReference type="PANTHER" id="PTHR42852:SF6">
    <property type="entry name" value="THIOL:DISULFIDE INTERCHANGE PROTEIN DSBE"/>
    <property type="match status" value="1"/>
</dbReference>
<proteinExistence type="predicted"/>
<dbReference type="InterPro" id="IPR000866">
    <property type="entry name" value="AhpC/TSA"/>
</dbReference>
<keyword evidence="5" id="KW-0676">Redox-active center</keyword>
<dbReference type="Pfam" id="PF00578">
    <property type="entry name" value="AhpC-TSA"/>
    <property type="match status" value="1"/>
</dbReference>
<sequence length="284" mass="31513">MHRILRSLGLVGLIACAMAQAAGVQEDAAKNIEGDIRGLRKLPDAAVPAEIKRIARVIAALPSGQGKLDLAEFLANRSTEGDFGRETLQQVTDTLVLALREHPAPREKGEPASAYLELAELARYEGMKVWLKTPDYAAALAKVDATDAARRKADFTLTDLGGKKWTLSKLRGNVVVVNFWATWCPPCRKEMPDLEKLYHQFKPKGLVILSISDEPDAKVRPFIAEHKYSYPILLDPGRKVNERYRVAGIPKSFVYDRRGRMVAQSIDMRTRGQFLALLAKAGLH</sequence>
<keyword evidence="3" id="KW-0812">Transmembrane</keyword>
<name>A0A931PW77_FIMGI</name>
<feature type="signal peptide" evidence="6">
    <location>
        <begin position="1"/>
        <end position="21"/>
    </location>
</feature>
<dbReference type="AlphaFoldDB" id="A0A931PW77"/>
<dbReference type="InterPro" id="IPR017937">
    <property type="entry name" value="Thioredoxin_CS"/>
</dbReference>
<keyword evidence="6" id="KW-0732">Signal</keyword>
<dbReference type="InterPro" id="IPR013766">
    <property type="entry name" value="Thioredoxin_domain"/>
</dbReference>
<evidence type="ECO:0000256" key="3">
    <source>
        <dbReference type="ARBA" id="ARBA00022968"/>
    </source>
</evidence>
<dbReference type="PROSITE" id="PS51352">
    <property type="entry name" value="THIOREDOXIN_2"/>
    <property type="match status" value="1"/>
</dbReference>